<sequence length="349" mass="41706">MNNLLNEKSRELLKKGNCFDFMRYFFAVSLIIVHFCTLADVDQFWIITGPIRVKAFFIISGFLVFYSYIKREDLKDYIEKRIRRILPPYFLVVISCVLLGFFITSLSKQDYVTSKETYKYLISNFSFLNFIQPTLPGVFESNPMPAVNGSLWTMKVEVMFYVSVPIIFFLLKKYNKLSIMITIFLFAIFYDYCFTMLYEQTNNSIYLLIRKQIGSQLVYFYSGTFILLYFNYFIKYLKYLFPIAIILYFGQDLNFIFSCLEPLSFATILIGLAYNLKYLNFLRKYDNISYGMYLYHFPIIQVIIYYKIPQYNIYLAFFIAFMLTIVISALSWRFIEKPIIEKRYFTSSR</sequence>
<proteinExistence type="predicted"/>
<dbReference type="AlphaFoldDB" id="A0A7J4XI15"/>
<keyword evidence="1" id="KW-0472">Membrane</keyword>
<evidence type="ECO:0000313" key="4">
    <source>
        <dbReference type="Proteomes" id="UP000422221"/>
    </source>
</evidence>
<organism evidence="3 4">
    <name type="scientific">Bacteroides salyersiae</name>
    <dbReference type="NCBI Taxonomy" id="291644"/>
    <lineage>
        <taxon>Bacteria</taxon>
        <taxon>Pseudomonadati</taxon>
        <taxon>Bacteroidota</taxon>
        <taxon>Bacteroidia</taxon>
        <taxon>Bacteroidales</taxon>
        <taxon>Bacteroidaceae</taxon>
        <taxon>Bacteroides</taxon>
    </lineage>
</organism>
<dbReference type="GO" id="GO:0016747">
    <property type="term" value="F:acyltransferase activity, transferring groups other than amino-acyl groups"/>
    <property type="evidence" value="ECO:0007669"/>
    <property type="project" value="InterPro"/>
</dbReference>
<feature type="transmembrane region" description="Helical" evidence="1">
    <location>
        <begin position="314"/>
        <end position="335"/>
    </location>
</feature>
<evidence type="ECO:0000259" key="2">
    <source>
        <dbReference type="Pfam" id="PF01757"/>
    </source>
</evidence>
<feature type="transmembrane region" description="Helical" evidence="1">
    <location>
        <begin position="177"/>
        <end position="197"/>
    </location>
</feature>
<feature type="transmembrane region" description="Helical" evidence="1">
    <location>
        <begin position="151"/>
        <end position="171"/>
    </location>
</feature>
<dbReference type="PANTHER" id="PTHR23028:SF53">
    <property type="entry name" value="ACYL_TRANSF_3 DOMAIN-CONTAINING PROTEIN"/>
    <property type="match status" value="1"/>
</dbReference>
<feature type="transmembrane region" description="Helical" evidence="1">
    <location>
        <begin position="21"/>
        <end position="39"/>
    </location>
</feature>
<evidence type="ECO:0000313" key="3">
    <source>
        <dbReference type="EMBL" id="KAA3763922.1"/>
    </source>
</evidence>
<gene>
    <name evidence="3" type="ORF">F3F73_12985</name>
</gene>
<evidence type="ECO:0000256" key="1">
    <source>
        <dbReference type="SAM" id="Phobius"/>
    </source>
</evidence>
<dbReference type="RefSeq" id="WP_021936756.1">
    <property type="nucleotide sequence ID" value="NZ_CP081899.1"/>
</dbReference>
<feature type="transmembrane region" description="Helical" evidence="1">
    <location>
        <begin position="288"/>
        <end position="308"/>
    </location>
</feature>
<feature type="transmembrane region" description="Helical" evidence="1">
    <location>
        <begin position="89"/>
        <end position="106"/>
    </location>
</feature>
<dbReference type="InterPro" id="IPR050879">
    <property type="entry name" value="Acyltransferase_3"/>
</dbReference>
<reference evidence="3 4" key="1">
    <citation type="journal article" date="2019" name="Nat. Med.">
        <title>A library of human gut bacterial isolates paired with longitudinal multiomics data enables mechanistic microbiome research.</title>
        <authorList>
            <person name="Poyet M."/>
            <person name="Groussin M."/>
            <person name="Gibbons S.M."/>
            <person name="Avila-Pacheco J."/>
            <person name="Jiang X."/>
            <person name="Kearney S.M."/>
            <person name="Perrotta A.R."/>
            <person name="Berdy B."/>
            <person name="Zhao S."/>
            <person name="Lieberman T.D."/>
            <person name="Swanson P.K."/>
            <person name="Smith M."/>
            <person name="Roesemann S."/>
            <person name="Alexander J.E."/>
            <person name="Rich S.A."/>
            <person name="Livny J."/>
            <person name="Vlamakis H."/>
            <person name="Clish C."/>
            <person name="Bullock K."/>
            <person name="Deik A."/>
            <person name="Scott J."/>
            <person name="Pierce K.A."/>
            <person name="Xavier R.J."/>
            <person name="Alm E.J."/>
        </authorList>
    </citation>
    <scope>NUCLEOTIDE SEQUENCE [LARGE SCALE GENOMIC DNA]</scope>
    <source>
        <strain evidence="3 4">BIOML-A10</strain>
    </source>
</reference>
<feature type="transmembrane region" description="Helical" evidence="1">
    <location>
        <begin position="51"/>
        <end position="69"/>
    </location>
</feature>
<keyword evidence="1" id="KW-1133">Transmembrane helix</keyword>
<protein>
    <submittedName>
        <fullName evidence="3">Acyltransferase</fullName>
    </submittedName>
</protein>
<dbReference type="GO" id="GO:0009103">
    <property type="term" value="P:lipopolysaccharide biosynthetic process"/>
    <property type="evidence" value="ECO:0007669"/>
    <property type="project" value="TreeGrafter"/>
</dbReference>
<keyword evidence="3" id="KW-0012">Acyltransferase</keyword>
<dbReference type="Pfam" id="PF01757">
    <property type="entry name" value="Acyl_transf_3"/>
    <property type="match status" value="1"/>
</dbReference>
<dbReference type="EMBL" id="VWMK01000012">
    <property type="protein sequence ID" value="KAA3763922.1"/>
    <property type="molecule type" value="Genomic_DNA"/>
</dbReference>
<feature type="transmembrane region" description="Helical" evidence="1">
    <location>
        <begin position="254"/>
        <end position="276"/>
    </location>
</feature>
<dbReference type="InterPro" id="IPR002656">
    <property type="entry name" value="Acyl_transf_3_dom"/>
</dbReference>
<accession>A0A7J4XI15</accession>
<keyword evidence="3" id="KW-0808">Transferase</keyword>
<feature type="domain" description="Acyltransferase 3" evidence="2">
    <location>
        <begin position="18"/>
        <end position="332"/>
    </location>
</feature>
<dbReference type="PANTHER" id="PTHR23028">
    <property type="entry name" value="ACETYLTRANSFERASE"/>
    <property type="match status" value="1"/>
</dbReference>
<name>A0A7J4XI15_9BACE</name>
<keyword evidence="1" id="KW-0812">Transmembrane</keyword>
<dbReference type="Proteomes" id="UP000422221">
    <property type="component" value="Unassembled WGS sequence"/>
</dbReference>
<comment type="caution">
    <text evidence="3">The sequence shown here is derived from an EMBL/GenBank/DDBJ whole genome shotgun (WGS) entry which is preliminary data.</text>
</comment>
<dbReference type="GO" id="GO:0016020">
    <property type="term" value="C:membrane"/>
    <property type="evidence" value="ECO:0007669"/>
    <property type="project" value="TreeGrafter"/>
</dbReference>
<feature type="transmembrane region" description="Helical" evidence="1">
    <location>
        <begin position="217"/>
        <end position="234"/>
    </location>
</feature>